<organism evidence="3 4">
    <name type="scientific">Aquisphaera giovannonii</name>
    <dbReference type="NCBI Taxonomy" id="406548"/>
    <lineage>
        <taxon>Bacteria</taxon>
        <taxon>Pseudomonadati</taxon>
        <taxon>Planctomycetota</taxon>
        <taxon>Planctomycetia</taxon>
        <taxon>Isosphaerales</taxon>
        <taxon>Isosphaeraceae</taxon>
        <taxon>Aquisphaera</taxon>
    </lineage>
</organism>
<dbReference type="KEGG" id="agv:OJF2_56710"/>
<feature type="region of interest" description="Disordered" evidence="2">
    <location>
        <begin position="80"/>
        <end position="99"/>
    </location>
</feature>
<dbReference type="SMART" id="SM00855">
    <property type="entry name" value="PGAM"/>
    <property type="match status" value="1"/>
</dbReference>
<reference evidence="3 4" key="1">
    <citation type="submission" date="2019-08" db="EMBL/GenBank/DDBJ databases">
        <title>Deep-cultivation of Planctomycetes and their phenomic and genomic characterization uncovers novel biology.</title>
        <authorList>
            <person name="Wiegand S."/>
            <person name="Jogler M."/>
            <person name="Boedeker C."/>
            <person name="Pinto D."/>
            <person name="Vollmers J."/>
            <person name="Rivas-Marin E."/>
            <person name="Kohn T."/>
            <person name="Peeters S.H."/>
            <person name="Heuer A."/>
            <person name="Rast P."/>
            <person name="Oberbeckmann S."/>
            <person name="Bunk B."/>
            <person name="Jeske O."/>
            <person name="Meyerdierks A."/>
            <person name="Storesund J.E."/>
            <person name="Kallscheuer N."/>
            <person name="Luecker S."/>
            <person name="Lage O.M."/>
            <person name="Pohl T."/>
            <person name="Merkel B.J."/>
            <person name="Hornburger P."/>
            <person name="Mueller R.-W."/>
            <person name="Bruemmer F."/>
            <person name="Labrenz M."/>
            <person name="Spormann A.M."/>
            <person name="Op den Camp H."/>
            <person name="Overmann J."/>
            <person name="Amann R."/>
            <person name="Jetten M.S.M."/>
            <person name="Mascher T."/>
            <person name="Medema M.H."/>
            <person name="Devos D.P."/>
            <person name="Kaster A.-K."/>
            <person name="Ovreas L."/>
            <person name="Rohde M."/>
            <person name="Galperin M.Y."/>
            <person name="Jogler C."/>
        </authorList>
    </citation>
    <scope>NUCLEOTIDE SEQUENCE [LARGE SCALE GENOMIC DNA]</scope>
    <source>
        <strain evidence="3 4">OJF2</strain>
    </source>
</reference>
<evidence type="ECO:0000313" key="3">
    <source>
        <dbReference type="EMBL" id="QEH37086.1"/>
    </source>
</evidence>
<evidence type="ECO:0000313" key="4">
    <source>
        <dbReference type="Proteomes" id="UP000324233"/>
    </source>
</evidence>
<dbReference type="NCBIfam" id="TIGR00249">
    <property type="entry name" value="sixA"/>
    <property type="match status" value="1"/>
</dbReference>
<dbReference type="Proteomes" id="UP000324233">
    <property type="component" value="Chromosome"/>
</dbReference>
<feature type="compositionally biased region" description="Basic and acidic residues" evidence="2">
    <location>
        <begin position="86"/>
        <end position="99"/>
    </location>
</feature>
<dbReference type="CDD" id="cd07067">
    <property type="entry name" value="HP_PGM_like"/>
    <property type="match status" value="1"/>
</dbReference>
<dbReference type="Pfam" id="PF00300">
    <property type="entry name" value="His_Phos_1"/>
    <property type="match status" value="1"/>
</dbReference>
<dbReference type="AlphaFoldDB" id="A0A5B9W8Y9"/>
<dbReference type="EC" id="3.1.3.-" evidence="3"/>
<dbReference type="PANTHER" id="PTHR20935">
    <property type="entry name" value="PHOSPHOGLYCERATE MUTASE-RELATED"/>
    <property type="match status" value="1"/>
</dbReference>
<dbReference type="InterPro" id="IPR004449">
    <property type="entry name" value="SixA"/>
</dbReference>
<keyword evidence="4" id="KW-1185">Reference proteome</keyword>
<evidence type="ECO:0000256" key="1">
    <source>
        <dbReference type="ARBA" id="ARBA00022801"/>
    </source>
</evidence>
<gene>
    <name evidence="3" type="primary">sixA</name>
    <name evidence="3" type="ORF">OJF2_56710</name>
</gene>
<dbReference type="InterPro" id="IPR051021">
    <property type="entry name" value="Mito_Ser/Thr_phosphatase"/>
</dbReference>
<sequence>MLYVENPGVKQRSEAAVRIAGKRFAAYASMPAATASGPDDVPPASADFREAASIALPHRGQGPNMQTLYLLRHGIAVPHGTPGIADDDRPLTSKGEHRTRQVGRGLSACGLAIDRIVSSPLPRALRTAELVAHELGLPQQVEVNEALTAGRSAQEIRDWLRDRSEEHLLLVGHNPAISELVGLLIVGEPHRLSFELKKAAVAAIFRGPDPASRYELLWTAPPRLLRRLGR</sequence>
<dbReference type="GO" id="GO:0101006">
    <property type="term" value="F:protein histidine phosphatase activity"/>
    <property type="evidence" value="ECO:0007669"/>
    <property type="project" value="InterPro"/>
</dbReference>
<evidence type="ECO:0000256" key="2">
    <source>
        <dbReference type="SAM" id="MobiDB-lite"/>
    </source>
</evidence>
<name>A0A5B9W8Y9_9BACT</name>
<accession>A0A5B9W8Y9</accession>
<dbReference type="Gene3D" id="3.40.50.1240">
    <property type="entry name" value="Phosphoglycerate mutase-like"/>
    <property type="match status" value="1"/>
</dbReference>
<dbReference type="InterPro" id="IPR029033">
    <property type="entry name" value="His_PPase_superfam"/>
</dbReference>
<keyword evidence="1 3" id="KW-0378">Hydrolase</keyword>
<dbReference type="SUPFAM" id="SSF53254">
    <property type="entry name" value="Phosphoglycerate mutase-like"/>
    <property type="match status" value="1"/>
</dbReference>
<dbReference type="GO" id="GO:0005737">
    <property type="term" value="C:cytoplasm"/>
    <property type="evidence" value="ECO:0007669"/>
    <property type="project" value="InterPro"/>
</dbReference>
<protein>
    <submittedName>
        <fullName evidence="3">Phosphohistidine phosphatase SixA</fullName>
        <ecNumber evidence="3">3.1.3.-</ecNumber>
    </submittedName>
</protein>
<dbReference type="InterPro" id="IPR013078">
    <property type="entry name" value="His_Pase_superF_clade-1"/>
</dbReference>
<dbReference type="EMBL" id="CP042997">
    <property type="protein sequence ID" value="QEH37086.1"/>
    <property type="molecule type" value="Genomic_DNA"/>
</dbReference>
<proteinExistence type="predicted"/>